<reference evidence="2" key="1">
    <citation type="journal article" date="2019" name="Int. J. Syst. Evol. Microbiol.">
        <title>The Global Catalogue of Microorganisms (GCM) 10K type strain sequencing project: providing services to taxonomists for standard genome sequencing and annotation.</title>
        <authorList>
            <consortium name="The Broad Institute Genomics Platform"/>
            <consortium name="The Broad Institute Genome Sequencing Center for Infectious Disease"/>
            <person name="Wu L."/>
            <person name="Ma J."/>
        </authorList>
    </citation>
    <scope>NUCLEOTIDE SEQUENCE [LARGE SCALE GENOMIC DNA]</scope>
    <source>
        <strain evidence="2">CCUG 50349</strain>
    </source>
</reference>
<name>A0ABV9P4E6_9FLAO</name>
<protein>
    <recommendedName>
        <fullName evidence="3">MarR family transcriptional regulator</fullName>
    </recommendedName>
</protein>
<gene>
    <name evidence="1" type="ORF">ACFO3U_08720</name>
</gene>
<dbReference type="RefSeq" id="WP_379740718.1">
    <property type="nucleotide sequence ID" value="NZ_JBHSGW010000025.1"/>
</dbReference>
<dbReference type="Proteomes" id="UP001595885">
    <property type="component" value="Unassembled WGS sequence"/>
</dbReference>
<evidence type="ECO:0000313" key="1">
    <source>
        <dbReference type="EMBL" id="MFC4740076.1"/>
    </source>
</evidence>
<accession>A0ABV9P4E6</accession>
<organism evidence="1 2">
    <name type="scientific">Flavobacterium ponti</name>
    <dbReference type="NCBI Taxonomy" id="665133"/>
    <lineage>
        <taxon>Bacteria</taxon>
        <taxon>Pseudomonadati</taxon>
        <taxon>Bacteroidota</taxon>
        <taxon>Flavobacteriia</taxon>
        <taxon>Flavobacteriales</taxon>
        <taxon>Flavobacteriaceae</taxon>
        <taxon>Flavobacterium</taxon>
    </lineage>
</organism>
<keyword evidence="2" id="KW-1185">Reference proteome</keyword>
<dbReference type="EMBL" id="JBHSGW010000025">
    <property type="protein sequence ID" value="MFC4740076.1"/>
    <property type="molecule type" value="Genomic_DNA"/>
</dbReference>
<proteinExistence type="predicted"/>
<evidence type="ECO:0008006" key="3">
    <source>
        <dbReference type="Google" id="ProtNLM"/>
    </source>
</evidence>
<comment type="caution">
    <text evidence="1">The sequence shown here is derived from an EMBL/GenBank/DDBJ whole genome shotgun (WGS) entry which is preliminary data.</text>
</comment>
<sequence>MDLENLKEIVLIQSEIIRRLGKKHIDNLPPTQEKQDMFELLDELREKLKSI</sequence>
<evidence type="ECO:0000313" key="2">
    <source>
        <dbReference type="Proteomes" id="UP001595885"/>
    </source>
</evidence>